<feature type="transmembrane region" description="Helical" evidence="1">
    <location>
        <begin position="136"/>
        <end position="156"/>
    </location>
</feature>
<keyword evidence="1" id="KW-1133">Transmembrane helix</keyword>
<keyword evidence="1" id="KW-0812">Transmembrane</keyword>
<dbReference type="InterPro" id="IPR025699">
    <property type="entry name" value="ABC2_memb-like"/>
</dbReference>
<keyword evidence="1" id="KW-0472">Membrane</keyword>
<dbReference type="RefSeq" id="WP_118991129.1">
    <property type="nucleotide sequence ID" value="NZ_CP023434.1"/>
</dbReference>
<feature type="transmembrane region" description="Helical" evidence="1">
    <location>
        <begin position="20"/>
        <end position="43"/>
    </location>
</feature>
<dbReference type="Pfam" id="PF13346">
    <property type="entry name" value="ABC2_membrane_5"/>
    <property type="match status" value="1"/>
</dbReference>
<feature type="transmembrane region" description="Helical" evidence="1">
    <location>
        <begin position="176"/>
        <end position="196"/>
    </location>
</feature>
<dbReference type="AlphaFoldDB" id="A0A347WMC7"/>
<organism evidence="2 3">
    <name type="scientific">Suicoccus acidiformans</name>
    <dbReference type="NCBI Taxonomy" id="2036206"/>
    <lineage>
        <taxon>Bacteria</taxon>
        <taxon>Bacillati</taxon>
        <taxon>Bacillota</taxon>
        <taxon>Bacilli</taxon>
        <taxon>Lactobacillales</taxon>
        <taxon>Aerococcaceae</taxon>
        <taxon>Suicoccus</taxon>
    </lineage>
</organism>
<dbReference type="KEGG" id="abae:CL176_09625"/>
<dbReference type="EMBL" id="CP023434">
    <property type="protein sequence ID" value="AXY26234.1"/>
    <property type="molecule type" value="Genomic_DNA"/>
</dbReference>
<protein>
    <recommendedName>
        <fullName evidence="4">ABC-2 transporter permease</fullName>
    </recommendedName>
</protein>
<keyword evidence="3" id="KW-1185">Reference proteome</keyword>
<feature type="transmembrane region" description="Helical" evidence="1">
    <location>
        <begin position="79"/>
        <end position="99"/>
    </location>
</feature>
<accession>A0A347WMC7</accession>
<proteinExistence type="predicted"/>
<evidence type="ECO:0000313" key="2">
    <source>
        <dbReference type="EMBL" id="AXY26234.1"/>
    </source>
</evidence>
<dbReference type="Proteomes" id="UP000263232">
    <property type="component" value="Chromosome"/>
</dbReference>
<gene>
    <name evidence="2" type="ORF">CL176_09625</name>
</gene>
<feature type="transmembrane region" description="Helical" evidence="1">
    <location>
        <begin position="111"/>
        <end position="129"/>
    </location>
</feature>
<evidence type="ECO:0000256" key="1">
    <source>
        <dbReference type="SAM" id="Phobius"/>
    </source>
</evidence>
<reference evidence="2 3" key="1">
    <citation type="submission" date="2017-09" db="EMBL/GenBank/DDBJ databases">
        <title>Complete genome sequence of Oxytococcus suis strain ZY16052.</title>
        <authorList>
            <person name="Li F."/>
        </authorList>
    </citation>
    <scope>NUCLEOTIDE SEQUENCE [LARGE SCALE GENOMIC DNA]</scope>
    <source>
        <strain evidence="2 3">ZY16052</strain>
    </source>
</reference>
<evidence type="ECO:0000313" key="3">
    <source>
        <dbReference type="Proteomes" id="UP000263232"/>
    </source>
</evidence>
<name>A0A347WMC7_9LACT</name>
<sequence>MRALLNKEFIVNRKTQLLSLLIYLIISFLLNEGGLSLWMAPVFTIKRLDIHERSDEKNESWQLINSLPVSRTQVLQSKFLFNFITSCVYILIPALINYLVPSFETTSLSTILLYLSLCAVLITVYHLLYLLFGPKVVGVVFILLFGFIIGAGPAILESSLAQNILTSLSSRSATSIQLLVSAILLAISAGVFSITLSRFKKMDL</sequence>
<evidence type="ECO:0008006" key="4">
    <source>
        <dbReference type="Google" id="ProtNLM"/>
    </source>
</evidence>